<protein>
    <recommendedName>
        <fullName evidence="4">Secreted protein</fullName>
    </recommendedName>
</protein>
<dbReference type="Proteomes" id="UP001460270">
    <property type="component" value="Unassembled WGS sequence"/>
</dbReference>
<feature type="signal peptide" evidence="1">
    <location>
        <begin position="1"/>
        <end position="21"/>
    </location>
</feature>
<keyword evidence="1" id="KW-0732">Signal</keyword>
<accession>A0AAW0NFQ2</accession>
<dbReference type="AlphaFoldDB" id="A0AAW0NFQ2"/>
<reference evidence="3" key="1">
    <citation type="submission" date="2024-04" db="EMBL/GenBank/DDBJ databases">
        <title>Salinicola lusitanus LLJ914,a marine bacterium isolated from the Okinawa Trough.</title>
        <authorList>
            <person name="Li J."/>
        </authorList>
    </citation>
    <scope>NUCLEOTIDE SEQUENCE [LARGE SCALE GENOMIC DNA]</scope>
</reference>
<comment type="caution">
    <text evidence="2">The sequence shown here is derived from an EMBL/GenBank/DDBJ whole genome shotgun (WGS) entry which is preliminary data.</text>
</comment>
<feature type="chain" id="PRO_5043474723" description="Secreted protein" evidence="1">
    <location>
        <begin position="22"/>
        <end position="110"/>
    </location>
</feature>
<organism evidence="2 3">
    <name type="scientific">Mugilogobius chulae</name>
    <name type="common">yellowstripe goby</name>
    <dbReference type="NCBI Taxonomy" id="88201"/>
    <lineage>
        <taxon>Eukaryota</taxon>
        <taxon>Metazoa</taxon>
        <taxon>Chordata</taxon>
        <taxon>Craniata</taxon>
        <taxon>Vertebrata</taxon>
        <taxon>Euteleostomi</taxon>
        <taxon>Actinopterygii</taxon>
        <taxon>Neopterygii</taxon>
        <taxon>Teleostei</taxon>
        <taxon>Neoteleostei</taxon>
        <taxon>Acanthomorphata</taxon>
        <taxon>Gobiaria</taxon>
        <taxon>Gobiiformes</taxon>
        <taxon>Gobioidei</taxon>
        <taxon>Gobiidae</taxon>
        <taxon>Gobionellinae</taxon>
        <taxon>Mugilogobius</taxon>
    </lineage>
</organism>
<gene>
    <name evidence="2" type="ORF">WMY93_019879</name>
</gene>
<evidence type="ECO:0000313" key="3">
    <source>
        <dbReference type="Proteomes" id="UP001460270"/>
    </source>
</evidence>
<keyword evidence="3" id="KW-1185">Reference proteome</keyword>
<name>A0AAW0NFQ2_9GOBI</name>
<proteinExistence type="predicted"/>
<evidence type="ECO:0000256" key="1">
    <source>
        <dbReference type="SAM" id="SignalP"/>
    </source>
</evidence>
<evidence type="ECO:0000313" key="2">
    <source>
        <dbReference type="EMBL" id="KAK7899026.1"/>
    </source>
</evidence>
<evidence type="ECO:0008006" key="4">
    <source>
        <dbReference type="Google" id="ProtNLM"/>
    </source>
</evidence>
<sequence>MLITSQLLVLAAAAVTRTTVARCDWLWLYHVTSVRAGVNASPCWAACGAVSFAAADHGKACWSLDRKQPERDNLLASTVHGHTSHFTRQTRRNGLLTQSEAILHLYFNAR</sequence>
<dbReference type="EMBL" id="JBBPFD010000014">
    <property type="protein sequence ID" value="KAK7899026.1"/>
    <property type="molecule type" value="Genomic_DNA"/>
</dbReference>